<proteinExistence type="predicted"/>
<organism evidence="2 3">
    <name type="scientific">Sphingobacterium haloxyli</name>
    <dbReference type="NCBI Taxonomy" id="2100533"/>
    <lineage>
        <taxon>Bacteria</taxon>
        <taxon>Pseudomonadati</taxon>
        <taxon>Bacteroidota</taxon>
        <taxon>Sphingobacteriia</taxon>
        <taxon>Sphingobacteriales</taxon>
        <taxon>Sphingobacteriaceae</taxon>
        <taxon>Sphingobacterium</taxon>
    </lineage>
</organism>
<comment type="caution">
    <text evidence="2">The sequence shown here is derived from an EMBL/GenBank/DDBJ whole genome shotgun (WGS) entry which is preliminary data.</text>
</comment>
<name>A0A2S9J3N7_9SPHI</name>
<accession>A0A2S9J3N7</accession>
<dbReference type="AlphaFoldDB" id="A0A2S9J3N7"/>
<dbReference type="InterPro" id="IPR032533">
    <property type="entry name" value="DUF4954"/>
</dbReference>
<evidence type="ECO:0000313" key="2">
    <source>
        <dbReference type="EMBL" id="PRD47391.1"/>
    </source>
</evidence>
<dbReference type="Proteomes" id="UP000239711">
    <property type="component" value="Unassembled WGS sequence"/>
</dbReference>
<evidence type="ECO:0000259" key="1">
    <source>
        <dbReference type="Pfam" id="PF16314"/>
    </source>
</evidence>
<sequence length="729" mass="83120">MSKIIKEKLTDLGYHFVPEAYLQNGDEYYFRNQQFPDDGKFRNLTTEEIKILIGNDNYSNNWERVLVTDKFLPEQIQHSKFYGLVRIGDMDEVYLHFRDLRLPCGIYNSTIVSSDFGSAVAIHNVRYMAHFVIGDEVMLANINEMETSSGAKFGNGILKIGDVEERRIRLELCNENGGRSVLPFDGMQAGDVYLWSRHRNDQELQRRFQEMMEAQFSPHHGFYSEIGHHSVVKNTHTIKDIKMGSHAYVKGVNKLKNLTINSSSESYTQIGEGCELVNGIIGHGCRIFYGVKAVRFILSSNSQLKYGARLINSFLGDNSTISCCEVLNSLIFPAHEQHHNNSFLCAALVKGQSNMAAGATVGSNHNSRAADGEIIAGRGFWPGLCVSLKHNSRFASYTLIVKGDFLHELNIRFPFCLVSNEADTNRLIILPAYWFLYNMYAMMRNTSKFQSRDKRKFKNQYIEYDVLAPDTVNEMFDALLEIEKAVGRTYGNNPATADVQAVGKEVLLSDQQLTGKEILLDNVEFSRRKVVLAKPKEAYMVYGRMIRYYAATQIIGFLERKSLDDLQTLISAFATSRSAFENIGGQLVPKAKLDTLLADIRDKKILSWKEAHARYHAWSDVYLEDKFQHAIASLAELSGASPPSWDKQYLKQLIEEALNTRRWIFAEIEGSRAKDYQNPFKQMVYDSYEEMEEVVGRLEDNDFINKEREGFLDFEQTVKKVLDSLSSVD</sequence>
<dbReference type="EMBL" id="PVBQ01000007">
    <property type="protein sequence ID" value="PRD47391.1"/>
    <property type="molecule type" value="Genomic_DNA"/>
</dbReference>
<feature type="domain" description="DUF4954" evidence="1">
    <location>
        <begin position="41"/>
        <end position="479"/>
    </location>
</feature>
<reference evidence="2 3" key="1">
    <citation type="submission" date="2018-02" db="EMBL/GenBank/DDBJ databases">
        <title>The draft genome of Sphingobacterium sp. 5JN-11.</title>
        <authorList>
            <person name="Liu L."/>
            <person name="Li L."/>
            <person name="Liang L."/>
            <person name="Zhang X."/>
            <person name="Wang T."/>
        </authorList>
    </citation>
    <scope>NUCLEOTIDE SEQUENCE [LARGE SCALE GENOMIC DNA]</scope>
    <source>
        <strain evidence="2 3">5JN-11</strain>
    </source>
</reference>
<dbReference type="RefSeq" id="WP_105717104.1">
    <property type="nucleotide sequence ID" value="NZ_PVBQ01000007.1"/>
</dbReference>
<evidence type="ECO:0000313" key="3">
    <source>
        <dbReference type="Proteomes" id="UP000239711"/>
    </source>
</evidence>
<dbReference type="OrthoDB" id="908418at2"/>
<gene>
    <name evidence="2" type="ORF">C5745_11295</name>
</gene>
<protein>
    <submittedName>
        <fullName evidence="2">DUF4954 domain-containing protein</fullName>
    </submittedName>
</protein>
<keyword evidence="3" id="KW-1185">Reference proteome</keyword>
<dbReference type="Pfam" id="PF16314">
    <property type="entry name" value="DUF4954"/>
    <property type="match status" value="1"/>
</dbReference>